<dbReference type="PANTHER" id="PTHR31616">
    <property type="entry name" value="TREHALASE"/>
    <property type="match status" value="1"/>
</dbReference>
<dbReference type="Pfam" id="PF00723">
    <property type="entry name" value="Glyco_hydro_15"/>
    <property type="match status" value="1"/>
</dbReference>
<keyword evidence="4" id="KW-1185">Reference proteome</keyword>
<evidence type="ECO:0000259" key="1">
    <source>
        <dbReference type="Pfam" id="PF00723"/>
    </source>
</evidence>
<dbReference type="AlphaFoldDB" id="A0A7U3Q4T6"/>
<dbReference type="SUPFAM" id="SSF48208">
    <property type="entry name" value="Six-hairpin glycosidases"/>
    <property type="match status" value="1"/>
</dbReference>
<evidence type="ECO:0000313" key="3">
    <source>
        <dbReference type="EMBL" id="QPH38611.1"/>
    </source>
</evidence>
<dbReference type="InterPro" id="IPR012341">
    <property type="entry name" value="6hp_glycosidase-like_sf"/>
</dbReference>
<dbReference type="PANTHER" id="PTHR31616:SF0">
    <property type="entry name" value="GLUCAN 1,4-ALPHA-GLUCOSIDASE"/>
    <property type="match status" value="1"/>
</dbReference>
<dbReference type="InterPro" id="IPR011613">
    <property type="entry name" value="GH15-like"/>
</dbReference>
<dbReference type="GO" id="GO:0005975">
    <property type="term" value="P:carbohydrate metabolic process"/>
    <property type="evidence" value="ECO:0007669"/>
    <property type="project" value="InterPro"/>
</dbReference>
<feature type="domain" description="Trehalase-like N-terminal" evidence="2">
    <location>
        <begin position="4"/>
        <end position="138"/>
    </location>
</feature>
<dbReference type="KEGG" id="pex:IZT61_16220"/>
<dbReference type="Pfam" id="PF19291">
    <property type="entry name" value="TREH_N"/>
    <property type="match status" value="1"/>
</dbReference>
<accession>A0A7U3Q4T6</accession>
<reference evidence="3 4" key="1">
    <citation type="submission" date="2020-11" db="EMBL/GenBank/DDBJ databases">
        <title>Pedobacter endophytica, an endophytic bacteria isolated form Carex pumila.</title>
        <authorList>
            <person name="Peng Y."/>
            <person name="Jiang L."/>
            <person name="Lee J."/>
        </authorList>
    </citation>
    <scope>NUCLEOTIDE SEQUENCE [LARGE SCALE GENOMIC DNA]</scope>
    <source>
        <strain evidence="3 4">JBR3-12</strain>
    </source>
</reference>
<gene>
    <name evidence="3" type="ORF">IZT61_16220</name>
</gene>
<sequence length="612" mass="70191">MGYQPIENYGIIGDLNTVALIGLDGAIDYMCFPNFDSPSIFAALLDDKNGGNFKISPLFQNPRSKQMYLPDTNVLVTRFLDEEGVAEVTDFMPVQELSKGKELIRRVTTIRGKVSYQMKCSPRFSYGRDLHTVERISDTEVIFRSKTKENQPQTLLRLTSSIALTIQKNDVMANFNLNPGEIADFVFEHIDEEYPEKRDFEAFITKSLFETVNYWKSWAEQSTYSGRWRDMVNRSALVLKLLTSYKYGSMIAAATFSLPESIGGARNFDYRFTWIRDTSFSMYALTRMGYTKEAGAFMNWVENLCEDIKGENRLGIMYAINGATQLKEKILTNFEGYKKSSPVRIGNDAYGQLQLDIYGELMDAVYLFNKYGEPISYDLWKNLEKQVNWLAENWNQPDEGIWEVRGGKQNFLYSRLMSWVALDRGIKIAEARSFPLNPRWLAERNNIFNVIYADFWDEEKQAFMQSPGSGTVDASALLMPLVRFISPKDPRWLSTLKKIEDELVSDALVYRYSQDAAPDGFISREGTFSMCSFWYVECLSKSGQLDKARLYFEKMLGYSNHLGLYAEQLGFKGEHLGNFPQAFTHLGLISAAYNLDKQLNNSRNKSTDNDND</sequence>
<dbReference type="RefSeq" id="WP_196098088.1">
    <property type="nucleotide sequence ID" value="NZ_CP064939.1"/>
</dbReference>
<dbReference type="InterPro" id="IPR008928">
    <property type="entry name" value="6-hairpin_glycosidase_sf"/>
</dbReference>
<keyword evidence="3" id="KW-0378">Hydrolase</keyword>
<dbReference type="EMBL" id="CP064939">
    <property type="protein sequence ID" value="QPH38611.1"/>
    <property type="molecule type" value="Genomic_DNA"/>
</dbReference>
<protein>
    <submittedName>
        <fullName evidence="3">Glycoside hydrolase family 15 protein</fullName>
    </submittedName>
</protein>
<evidence type="ECO:0000259" key="2">
    <source>
        <dbReference type="Pfam" id="PF19291"/>
    </source>
</evidence>
<organism evidence="3 4">
    <name type="scientific">Pedobacter endophyticus</name>
    <dbReference type="NCBI Taxonomy" id="2789740"/>
    <lineage>
        <taxon>Bacteria</taxon>
        <taxon>Pseudomonadati</taxon>
        <taxon>Bacteroidota</taxon>
        <taxon>Sphingobacteriia</taxon>
        <taxon>Sphingobacteriales</taxon>
        <taxon>Sphingobacteriaceae</taxon>
        <taxon>Pedobacter</taxon>
    </lineage>
</organism>
<name>A0A7U3Q4T6_9SPHI</name>
<feature type="domain" description="GH15-like" evidence="1">
    <location>
        <begin position="229"/>
        <end position="593"/>
    </location>
</feature>
<evidence type="ECO:0000313" key="4">
    <source>
        <dbReference type="Proteomes" id="UP000594759"/>
    </source>
</evidence>
<dbReference type="Gene3D" id="1.50.10.10">
    <property type="match status" value="1"/>
</dbReference>
<dbReference type="InterPro" id="IPR045582">
    <property type="entry name" value="Trehalase-like_N"/>
</dbReference>
<dbReference type="Proteomes" id="UP000594759">
    <property type="component" value="Chromosome"/>
</dbReference>
<dbReference type="GO" id="GO:0004553">
    <property type="term" value="F:hydrolase activity, hydrolyzing O-glycosyl compounds"/>
    <property type="evidence" value="ECO:0007669"/>
    <property type="project" value="UniProtKB-ARBA"/>
</dbReference>
<proteinExistence type="predicted"/>